<dbReference type="EMBL" id="JAEEGC010000055">
    <property type="protein sequence ID" value="MBV7273839.1"/>
    <property type="molecule type" value="Genomic_DNA"/>
</dbReference>
<dbReference type="NCBIfam" id="TIGR01446">
    <property type="entry name" value="DnaD_dom"/>
    <property type="match status" value="1"/>
</dbReference>
<dbReference type="AlphaFoldDB" id="A0A949U073"/>
<comment type="similarity">
    <text evidence="1">Belongs to the DnaB/DnaD family.</text>
</comment>
<evidence type="ECO:0000313" key="4">
    <source>
        <dbReference type="Proteomes" id="UP000694308"/>
    </source>
</evidence>
<comment type="caution">
    <text evidence="3">The sequence shown here is derived from an EMBL/GenBank/DDBJ whole genome shotgun (WGS) entry which is preliminary data.</text>
</comment>
<reference evidence="3" key="1">
    <citation type="submission" date="2020-12" db="EMBL/GenBank/DDBJ databases">
        <title>Clostridium thailandense sp. nov., a novel acetogenic bacterium isolated from peat land soil in Thailand.</title>
        <authorList>
            <person name="Chaikitkaew S."/>
            <person name="Birkeland N.K."/>
        </authorList>
    </citation>
    <scope>NUCLEOTIDE SEQUENCE</scope>
    <source>
        <strain evidence="3">PL3</strain>
    </source>
</reference>
<dbReference type="RefSeq" id="WP_218320909.1">
    <property type="nucleotide sequence ID" value="NZ_JAEEGC010000055.1"/>
</dbReference>
<proteinExistence type="inferred from homology"/>
<organism evidence="3 4">
    <name type="scientific">Clostridium thailandense</name>
    <dbReference type="NCBI Taxonomy" id="2794346"/>
    <lineage>
        <taxon>Bacteria</taxon>
        <taxon>Bacillati</taxon>
        <taxon>Bacillota</taxon>
        <taxon>Clostridia</taxon>
        <taxon>Eubacteriales</taxon>
        <taxon>Clostridiaceae</taxon>
        <taxon>Clostridium</taxon>
    </lineage>
</organism>
<keyword evidence="4" id="KW-1185">Reference proteome</keyword>
<dbReference type="InterPro" id="IPR006343">
    <property type="entry name" value="DnaB/C_C"/>
</dbReference>
<protein>
    <submittedName>
        <fullName evidence="3">DnaD domain protein</fullName>
    </submittedName>
</protein>
<dbReference type="PANTHER" id="PTHR37293:SF5">
    <property type="entry name" value="DNA REPLICATION PROTEIN"/>
    <property type="match status" value="1"/>
</dbReference>
<gene>
    <name evidence="3" type="ORF">I6U48_13070</name>
</gene>
<dbReference type="Proteomes" id="UP000694308">
    <property type="component" value="Unassembled WGS sequence"/>
</dbReference>
<name>A0A949U073_9CLOT</name>
<sequence>MAFYRYIRTGFWQDDFISELTPEEKYFYLYLMTNLKTTQCGIFILVKKIAEAELGYSRETIEKLLKRFVEYGKIAYSEKTNEVMLLNWMKHNFSDSRNTVLCINKELKVVKNKEFITTMYKVCLDNDYDVKKIFKGIDIKGISIEDKEETLEDEEGPCKSLEKKEIEKEKEKSSSKNNITKKNNNEKSIKKILSEFNKKICKATSRDKEKLKSWRRYFEEDVIIAAINEAVKYKARHIGYIETVINNWKELGLTTMEKLKEHRKKPDIGDNSCNAAAYEYVD</sequence>
<evidence type="ECO:0000259" key="2">
    <source>
        <dbReference type="Pfam" id="PF07261"/>
    </source>
</evidence>
<evidence type="ECO:0000313" key="3">
    <source>
        <dbReference type="EMBL" id="MBV7273839.1"/>
    </source>
</evidence>
<feature type="domain" description="DnaB/C C-terminal" evidence="2">
    <location>
        <begin position="195"/>
        <end position="262"/>
    </location>
</feature>
<evidence type="ECO:0000256" key="1">
    <source>
        <dbReference type="ARBA" id="ARBA00093462"/>
    </source>
</evidence>
<accession>A0A949U073</accession>
<dbReference type="Pfam" id="PF07261">
    <property type="entry name" value="DnaB_2"/>
    <property type="match status" value="1"/>
</dbReference>
<dbReference type="PANTHER" id="PTHR37293">
    <property type="entry name" value="PHAGE REPLICATION PROTEIN-RELATED"/>
    <property type="match status" value="1"/>
</dbReference>
<dbReference type="InterPro" id="IPR053162">
    <property type="entry name" value="DnaD"/>
</dbReference>